<comment type="caution">
    <text evidence="1">The sequence shown here is derived from an EMBL/GenBank/DDBJ whole genome shotgun (WGS) entry which is preliminary data.</text>
</comment>
<gene>
    <name evidence="1" type="ORF">DRP53_04235</name>
</gene>
<dbReference type="CDD" id="cd15482">
    <property type="entry name" value="Sialidase_non-viral"/>
    <property type="match status" value="1"/>
</dbReference>
<accession>A0A660SIQ4</accession>
<protein>
    <submittedName>
        <fullName evidence="1">Uncharacterized protein</fullName>
    </submittedName>
</protein>
<evidence type="ECO:0000313" key="1">
    <source>
        <dbReference type="EMBL" id="RKX70668.1"/>
    </source>
</evidence>
<dbReference type="InterPro" id="IPR036278">
    <property type="entry name" value="Sialidase_sf"/>
</dbReference>
<dbReference type="SUPFAM" id="SSF50939">
    <property type="entry name" value="Sialidases"/>
    <property type="match status" value="1"/>
</dbReference>
<dbReference type="AlphaFoldDB" id="A0A660SIQ4"/>
<organism evidence="1 2">
    <name type="scientific">candidate division WOR-3 bacterium</name>
    <dbReference type="NCBI Taxonomy" id="2052148"/>
    <lineage>
        <taxon>Bacteria</taxon>
        <taxon>Bacteria division WOR-3</taxon>
    </lineage>
</organism>
<sequence>MILFLFLFDPSQLINTDTTNRQQAPAVVAYENFVHIFWEDERDTSCDFDIYCRTSTDGGHSFGYETVVNYLHEKNQRNPDGAIYNGALYVVFEDYQHYYDISFSRSTDHGKSFSPSITVNDTTRYSQRSPKITVDRSGKIFVVWYDRYRNKDIYLARSTDNGNSFTPSVLVNSLHSDSFPQYQPAIGTDSEGRVFVAFVDSFTQAIYLARSTDQGNNFDHLIRIDQGKDSALSCPDLAVDNAGRIYVAWEGRRNSDYDIYLARSTNHGESFEPEIRVNDITDRNQRKPKLVVKSDDLYVVWEDYRDNNYDIYIAKSTDHGVSFLRSERVNDYTEKSQRYPDIAAADRLHIAWEDYRATSADIYATGGEVRIGTEDERSLSPTIFAIPVEELSREGEIFDVTGRRLTKVISPGIYFLRIGDGVKKVVVIK</sequence>
<dbReference type="Proteomes" id="UP000268469">
    <property type="component" value="Unassembled WGS sequence"/>
</dbReference>
<name>A0A660SIQ4_UNCW3</name>
<evidence type="ECO:0000313" key="2">
    <source>
        <dbReference type="Proteomes" id="UP000268469"/>
    </source>
</evidence>
<dbReference type="EMBL" id="QNBE01000031">
    <property type="protein sequence ID" value="RKX70668.1"/>
    <property type="molecule type" value="Genomic_DNA"/>
</dbReference>
<dbReference type="Gene3D" id="2.120.10.10">
    <property type="match status" value="3"/>
</dbReference>
<proteinExistence type="predicted"/>
<reference evidence="1 2" key="1">
    <citation type="submission" date="2018-06" db="EMBL/GenBank/DDBJ databases">
        <title>Extensive metabolic versatility and redundancy in microbially diverse, dynamic hydrothermal sediments.</title>
        <authorList>
            <person name="Dombrowski N."/>
            <person name="Teske A."/>
            <person name="Baker B.J."/>
        </authorList>
    </citation>
    <scope>NUCLEOTIDE SEQUENCE [LARGE SCALE GENOMIC DNA]</scope>
    <source>
        <strain evidence="1">B36_G15</strain>
    </source>
</reference>